<comment type="caution">
    <text evidence="4">The sequence shown here is derived from an EMBL/GenBank/DDBJ whole genome shotgun (WGS) entry which is preliminary data.</text>
</comment>
<keyword evidence="4" id="KW-0966">Cell projection</keyword>
<evidence type="ECO:0000313" key="5">
    <source>
        <dbReference type="Proteomes" id="UP001596230"/>
    </source>
</evidence>
<keyword evidence="4" id="KW-0969">Cilium</keyword>
<comment type="similarity">
    <text evidence="2">Belongs to the FlgN family.</text>
</comment>
<organism evidence="4 5">
    <name type="scientific">Tatumella terrea</name>
    <dbReference type="NCBI Taxonomy" id="419007"/>
    <lineage>
        <taxon>Bacteria</taxon>
        <taxon>Pseudomonadati</taxon>
        <taxon>Pseudomonadota</taxon>
        <taxon>Gammaproteobacteria</taxon>
        <taxon>Enterobacterales</taxon>
        <taxon>Erwiniaceae</taxon>
        <taxon>Tatumella</taxon>
    </lineage>
</organism>
<protein>
    <submittedName>
        <fullName evidence="4">Flagella synthesis protein FlgN</fullName>
    </submittedName>
</protein>
<evidence type="ECO:0000256" key="2">
    <source>
        <dbReference type="ARBA" id="ARBA00007703"/>
    </source>
</evidence>
<accession>A0ABW1VXU8</accession>
<dbReference type="Proteomes" id="UP001596230">
    <property type="component" value="Unassembled WGS sequence"/>
</dbReference>
<proteinExistence type="inferred from homology"/>
<sequence>MKTDFRPPLPDILSDMQQLLGSLKEMMLAEQQQLISAHPDSYRLQNLAEDKQAALNTLDYLDKQRMNAGTAAGLQAPYLRESALHARWQQIHLRVTELQQMNQHTALLLQQQMDRTAQALTLLHPLQTQALYGPDGQGR</sequence>
<keyword evidence="4" id="KW-0282">Flagellum</keyword>
<evidence type="ECO:0000256" key="1">
    <source>
        <dbReference type="ARBA" id="ARBA00002397"/>
    </source>
</evidence>
<dbReference type="EMBL" id="JBHSUB010000005">
    <property type="protein sequence ID" value="MFC6377177.1"/>
    <property type="molecule type" value="Genomic_DNA"/>
</dbReference>
<dbReference type="InterPro" id="IPR036679">
    <property type="entry name" value="FlgN-like_sf"/>
</dbReference>
<dbReference type="Gene3D" id="1.20.58.300">
    <property type="entry name" value="FlgN-like"/>
    <property type="match status" value="1"/>
</dbReference>
<evidence type="ECO:0000313" key="4">
    <source>
        <dbReference type="EMBL" id="MFC6377177.1"/>
    </source>
</evidence>
<dbReference type="Pfam" id="PF05130">
    <property type="entry name" value="FlgN"/>
    <property type="match status" value="1"/>
</dbReference>
<keyword evidence="3" id="KW-1005">Bacterial flagellum biogenesis</keyword>
<evidence type="ECO:0000256" key="3">
    <source>
        <dbReference type="ARBA" id="ARBA00022795"/>
    </source>
</evidence>
<gene>
    <name evidence="4" type="ORF">ACFP9W_03555</name>
</gene>
<dbReference type="InterPro" id="IPR007809">
    <property type="entry name" value="FlgN-like"/>
</dbReference>
<comment type="function">
    <text evidence="1">Required for the efficient initiation of filament assembly.</text>
</comment>
<keyword evidence="5" id="KW-1185">Reference proteome</keyword>
<dbReference type="RefSeq" id="WP_256437037.1">
    <property type="nucleotide sequence ID" value="NZ_BAAAFX010000006.1"/>
</dbReference>
<name>A0ABW1VXU8_9GAMM</name>
<dbReference type="SUPFAM" id="SSF140566">
    <property type="entry name" value="FlgN-like"/>
    <property type="match status" value="1"/>
</dbReference>
<reference evidence="5" key="1">
    <citation type="journal article" date="2019" name="Int. J. Syst. Evol. Microbiol.">
        <title>The Global Catalogue of Microorganisms (GCM) 10K type strain sequencing project: providing services to taxonomists for standard genome sequencing and annotation.</title>
        <authorList>
            <consortium name="The Broad Institute Genomics Platform"/>
            <consortium name="The Broad Institute Genome Sequencing Center for Infectious Disease"/>
            <person name="Wu L."/>
            <person name="Ma J."/>
        </authorList>
    </citation>
    <scope>NUCLEOTIDE SEQUENCE [LARGE SCALE GENOMIC DNA]</scope>
    <source>
        <strain evidence="5">CGMCC 1.18518</strain>
    </source>
</reference>